<feature type="signal peptide" evidence="2">
    <location>
        <begin position="1"/>
        <end position="19"/>
    </location>
</feature>
<feature type="region of interest" description="Disordered" evidence="1">
    <location>
        <begin position="25"/>
        <end position="94"/>
    </location>
</feature>
<feature type="compositionally biased region" description="Basic and acidic residues" evidence="1">
    <location>
        <begin position="193"/>
        <end position="211"/>
    </location>
</feature>
<organism evidence="3 4">
    <name type="scientific">Tenebrio molitor</name>
    <name type="common">Yellow mealworm beetle</name>
    <dbReference type="NCBI Taxonomy" id="7067"/>
    <lineage>
        <taxon>Eukaryota</taxon>
        <taxon>Metazoa</taxon>
        <taxon>Ecdysozoa</taxon>
        <taxon>Arthropoda</taxon>
        <taxon>Hexapoda</taxon>
        <taxon>Insecta</taxon>
        <taxon>Pterygota</taxon>
        <taxon>Neoptera</taxon>
        <taxon>Endopterygota</taxon>
        <taxon>Coleoptera</taxon>
        <taxon>Polyphaga</taxon>
        <taxon>Cucujiformia</taxon>
        <taxon>Tenebrionidae</taxon>
        <taxon>Tenebrio</taxon>
    </lineage>
</organism>
<feature type="compositionally biased region" description="Polar residues" evidence="1">
    <location>
        <begin position="33"/>
        <end position="46"/>
    </location>
</feature>
<evidence type="ECO:0000313" key="3">
    <source>
        <dbReference type="EMBL" id="KAH0822547.1"/>
    </source>
</evidence>
<dbReference type="EMBL" id="JABDTM020001405">
    <property type="protein sequence ID" value="KAH0822547.1"/>
    <property type="molecule type" value="Genomic_DNA"/>
</dbReference>
<comment type="caution">
    <text evidence="3">The sequence shown here is derived from an EMBL/GenBank/DDBJ whole genome shotgun (WGS) entry which is preliminary data.</text>
</comment>
<gene>
    <name evidence="3" type="ORF">GEV33_000244</name>
</gene>
<evidence type="ECO:0000313" key="4">
    <source>
        <dbReference type="Proteomes" id="UP000719412"/>
    </source>
</evidence>
<sequence>MYFHILRFYLSFTFTVAYSACGRPGTYRKPATTDLTSKDSAATSKYPQTGPGQGGPGQTTQKFVPGSKGGVQQPVDNDELPIGDETLPWRQKDKPQKVVGVEEQKPQQALPWTQQQITLKKTQKQTKEIVKEQIEDVQLKPSKPQTREIARAELEQVDLKHRTKVVSIGQKTEEVTSWDSRLDTEDTAVLTVDERSRSEKTESVQIRDWRRPKPGATQETEDTTLLSIEERERTDQRKDTEVKGWRRPRKDDTSLERQRNLEDTTLLEVDQREKVTETKETEARGS</sequence>
<accession>A0A8J6LL26</accession>
<reference evidence="3" key="1">
    <citation type="journal article" date="2020" name="J Insects Food Feed">
        <title>The yellow mealworm (Tenebrio molitor) genome: a resource for the emerging insects as food and feed industry.</title>
        <authorList>
            <person name="Eriksson T."/>
            <person name="Andere A."/>
            <person name="Kelstrup H."/>
            <person name="Emery V."/>
            <person name="Picard C."/>
        </authorList>
    </citation>
    <scope>NUCLEOTIDE SEQUENCE</scope>
    <source>
        <strain evidence="3">Stoneville</strain>
        <tissue evidence="3">Whole head</tissue>
    </source>
</reference>
<dbReference type="AlphaFoldDB" id="A0A8J6LL26"/>
<feature type="compositionally biased region" description="Basic and acidic residues" evidence="1">
    <location>
        <begin position="269"/>
        <end position="286"/>
    </location>
</feature>
<evidence type="ECO:0000256" key="1">
    <source>
        <dbReference type="SAM" id="MobiDB-lite"/>
    </source>
</evidence>
<feature type="compositionally biased region" description="Basic and acidic residues" evidence="1">
    <location>
        <begin position="228"/>
        <end position="262"/>
    </location>
</feature>
<protein>
    <submittedName>
        <fullName evidence="3">Uncharacterized protein</fullName>
    </submittedName>
</protein>
<dbReference type="Proteomes" id="UP000719412">
    <property type="component" value="Unassembled WGS sequence"/>
</dbReference>
<reference evidence="3" key="2">
    <citation type="submission" date="2021-08" db="EMBL/GenBank/DDBJ databases">
        <authorList>
            <person name="Eriksson T."/>
        </authorList>
    </citation>
    <scope>NUCLEOTIDE SEQUENCE</scope>
    <source>
        <strain evidence="3">Stoneville</strain>
        <tissue evidence="3">Whole head</tissue>
    </source>
</reference>
<keyword evidence="2" id="KW-0732">Signal</keyword>
<name>A0A8J6LL26_TENMO</name>
<feature type="chain" id="PRO_5035248194" evidence="2">
    <location>
        <begin position="20"/>
        <end position="286"/>
    </location>
</feature>
<evidence type="ECO:0000256" key="2">
    <source>
        <dbReference type="SAM" id="SignalP"/>
    </source>
</evidence>
<keyword evidence="4" id="KW-1185">Reference proteome</keyword>
<feature type="region of interest" description="Disordered" evidence="1">
    <location>
        <begin position="193"/>
        <end position="286"/>
    </location>
</feature>
<proteinExistence type="predicted"/>